<feature type="compositionally biased region" description="Polar residues" evidence="1">
    <location>
        <begin position="70"/>
        <end position="91"/>
    </location>
</feature>
<dbReference type="Proteomes" id="UP001223390">
    <property type="component" value="Unassembled WGS sequence"/>
</dbReference>
<dbReference type="Gene3D" id="3.40.710.10">
    <property type="entry name" value="DD-peptidase/beta-lactamase superfamily"/>
    <property type="match status" value="1"/>
</dbReference>
<evidence type="ECO:0000313" key="2">
    <source>
        <dbReference type="EMBL" id="MDK9497458.1"/>
    </source>
</evidence>
<dbReference type="InterPro" id="IPR012338">
    <property type="entry name" value="Beta-lactam/transpept-like"/>
</dbReference>
<dbReference type="SUPFAM" id="SSF56601">
    <property type="entry name" value="beta-lactamase/transpeptidase-like"/>
    <property type="match status" value="1"/>
</dbReference>
<accession>A0ABT7GVJ3</accession>
<protein>
    <recommendedName>
        <fullName evidence="4">Penicillin-binding protein transpeptidase domain-containing protein</fullName>
    </recommendedName>
</protein>
<proteinExistence type="predicted"/>
<evidence type="ECO:0000313" key="3">
    <source>
        <dbReference type="Proteomes" id="UP001223390"/>
    </source>
</evidence>
<feature type="region of interest" description="Disordered" evidence="1">
    <location>
        <begin position="1"/>
        <end position="91"/>
    </location>
</feature>
<reference evidence="2 3" key="1">
    <citation type="submission" date="2023-05" db="EMBL/GenBank/DDBJ databases">
        <title>Sequencing and Assembly of Streptomyces sp. NP73.</title>
        <authorList>
            <person name="Konwar A.N."/>
            <person name="Saikia K."/>
            <person name="Thakur D."/>
        </authorList>
    </citation>
    <scope>NUCLEOTIDE SEQUENCE [LARGE SCALE GENOMIC DNA]</scope>
    <source>
        <strain evidence="2 3">NP73</strain>
    </source>
</reference>
<dbReference type="EMBL" id="JASITI010000019">
    <property type="protein sequence ID" value="MDK9497458.1"/>
    <property type="molecule type" value="Genomic_DNA"/>
</dbReference>
<gene>
    <name evidence="2" type="ORF">QEZ40_002117</name>
</gene>
<organism evidence="2 3">
    <name type="scientific">Streptomyces katrae</name>
    <dbReference type="NCBI Taxonomy" id="68223"/>
    <lineage>
        <taxon>Bacteria</taxon>
        <taxon>Bacillati</taxon>
        <taxon>Actinomycetota</taxon>
        <taxon>Actinomycetes</taxon>
        <taxon>Kitasatosporales</taxon>
        <taxon>Streptomycetaceae</taxon>
        <taxon>Streptomyces</taxon>
    </lineage>
</organism>
<evidence type="ECO:0008006" key="4">
    <source>
        <dbReference type="Google" id="ProtNLM"/>
    </source>
</evidence>
<name>A0ABT7GVJ3_9ACTN</name>
<comment type="caution">
    <text evidence="2">The sequence shown here is derived from an EMBL/GenBank/DDBJ whole genome shotgun (WGS) entry which is preliminary data.</text>
</comment>
<feature type="compositionally biased region" description="Low complexity" evidence="1">
    <location>
        <begin position="54"/>
        <end position="69"/>
    </location>
</feature>
<evidence type="ECO:0000256" key="1">
    <source>
        <dbReference type="SAM" id="MobiDB-lite"/>
    </source>
</evidence>
<keyword evidence="3" id="KW-1185">Reference proteome</keyword>
<sequence length="108" mass="11394">MIGPDGRQSVATSGTADLKTGRPVSPDGYFRMASTSKTRPAGRVPRPPCPGRTPAPTSSSAPVPAWTSPNRSRWTTGTSAGSRPHGTRTSFSVHCSRAACCRNGRWPK</sequence>